<comment type="subcellular location">
    <subcellularLocation>
        <location evidence="2">Nucleus</location>
    </subcellularLocation>
</comment>
<comment type="similarity">
    <text evidence="3">Belongs to the HARBI1 family.</text>
</comment>
<evidence type="ECO:0000313" key="10">
    <source>
        <dbReference type="Proteomes" id="UP000007110"/>
    </source>
</evidence>
<dbReference type="KEGG" id="spu:115928478"/>
<keyword evidence="10" id="KW-1185">Reference proteome</keyword>
<feature type="domain" description="DDE Tnp4" evidence="8">
    <location>
        <begin position="137"/>
        <end position="278"/>
    </location>
</feature>
<dbReference type="GO" id="GO:0046872">
    <property type="term" value="F:metal ion binding"/>
    <property type="evidence" value="ECO:0007669"/>
    <property type="project" value="UniProtKB-KW"/>
</dbReference>
<accession>A0A7M7PGX7</accession>
<dbReference type="OMA" id="WHIALRY"/>
<reference evidence="10" key="1">
    <citation type="submission" date="2015-02" db="EMBL/GenBank/DDBJ databases">
        <title>Genome sequencing for Strongylocentrotus purpuratus.</title>
        <authorList>
            <person name="Murali S."/>
            <person name="Liu Y."/>
            <person name="Vee V."/>
            <person name="English A."/>
            <person name="Wang M."/>
            <person name="Skinner E."/>
            <person name="Han Y."/>
            <person name="Muzny D.M."/>
            <person name="Worley K.C."/>
            <person name="Gibbs R.A."/>
        </authorList>
    </citation>
    <scope>NUCLEOTIDE SEQUENCE</scope>
</reference>
<evidence type="ECO:0000256" key="3">
    <source>
        <dbReference type="ARBA" id="ARBA00006958"/>
    </source>
</evidence>
<sequence>MFMLVRERPKLYRSRINREEIAPETYRKLFRFDKENVEWLAHRFIPEHDEKRGGCLTTVESMEATLHYLADPGYQTTVGEVMGISQTTVSRHVAKNIDLIAAQHPTWITFPTSNADVTHAKERWAEKLGFPFTIGAIDCTHVRIDKPRGQFGDEFINRKNYPSFNVQATCDENYIFTSVDVGWPGSVHDSRIFQTSDLRDVVSRNVRGCLLGDSGYGISPYMMTPFADPDTPVKRSFNRAHTRNRVVIEQAFGQLKRRFPILRYGVRLKLENIPKCMTFEYTTSMRNPPLFSHE</sequence>
<dbReference type="Proteomes" id="UP000007110">
    <property type="component" value="Unassembled WGS sequence"/>
</dbReference>
<dbReference type="PANTHER" id="PTHR22930:SF250">
    <property type="entry name" value="NUCLEASE HARBI1-LIKE PROTEIN"/>
    <property type="match status" value="1"/>
</dbReference>
<proteinExistence type="inferred from homology"/>
<organism evidence="9 10">
    <name type="scientific">Strongylocentrotus purpuratus</name>
    <name type="common">Purple sea urchin</name>
    <dbReference type="NCBI Taxonomy" id="7668"/>
    <lineage>
        <taxon>Eukaryota</taxon>
        <taxon>Metazoa</taxon>
        <taxon>Echinodermata</taxon>
        <taxon>Eleutherozoa</taxon>
        <taxon>Echinozoa</taxon>
        <taxon>Echinoidea</taxon>
        <taxon>Euechinoidea</taxon>
        <taxon>Echinacea</taxon>
        <taxon>Camarodonta</taxon>
        <taxon>Echinidea</taxon>
        <taxon>Strongylocentrotidae</taxon>
        <taxon>Strongylocentrotus</taxon>
    </lineage>
</organism>
<name>A0A7M7PGX7_STRPU</name>
<dbReference type="GeneID" id="115928478"/>
<dbReference type="InParanoid" id="A0A7M7PGX7"/>
<dbReference type="Pfam" id="PF13359">
    <property type="entry name" value="DDE_Tnp_4"/>
    <property type="match status" value="1"/>
</dbReference>
<dbReference type="InterPro" id="IPR045249">
    <property type="entry name" value="HARBI1-like"/>
</dbReference>
<evidence type="ECO:0000256" key="4">
    <source>
        <dbReference type="ARBA" id="ARBA00022722"/>
    </source>
</evidence>
<dbReference type="EnsemblMetazoa" id="XM_030995711">
    <property type="protein sequence ID" value="XP_030851571"/>
    <property type="gene ID" value="LOC115928478"/>
</dbReference>
<dbReference type="AlphaFoldDB" id="A0A7M7PGX7"/>
<keyword evidence="4" id="KW-0540">Nuclease</keyword>
<protein>
    <recommendedName>
        <fullName evidence="8">DDE Tnp4 domain-containing protein</fullName>
    </recommendedName>
</protein>
<keyword evidence="6" id="KW-0378">Hydrolase</keyword>
<evidence type="ECO:0000313" key="9">
    <source>
        <dbReference type="EnsemblMetazoa" id="XP_030851571"/>
    </source>
</evidence>
<comment type="cofactor">
    <cofactor evidence="1">
        <name>a divalent metal cation</name>
        <dbReference type="ChEBI" id="CHEBI:60240"/>
    </cofactor>
</comment>
<evidence type="ECO:0000256" key="1">
    <source>
        <dbReference type="ARBA" id="ARBA00001968"/>
    </source>
</evidence>
<dbReference type="InterPro" id="IPR027806">
    <property type="entry name" value="HARBI1_dom"/>
</dbReference>
<evidence type="ECO:0000256" key="6">
    <source>
        <dbReference type="ARBA" id="ARBA00022801"/>
    </source>
</evidence>
<dbReference type="PANTHER" id="PTHR22930">
    <property type="match status" value="1"/>
</dbReference>
<dbReference type="GO" id="GO:0005634">
    <property type="term" value="C:nucleus"/>
    <property type="evidence" value="ECO:0007669"/>
    <property type="project" value="UniProtKB-SubCell"/>
</dbReference>
<dbReference type="GO" id="GO:0016787">
    <property type="term" value="F:hydrolase activity"/>
    <property type="evidence" value="ECO:0007669"/>
    <property type="project" value="UniProtKB-KW"/>
</dbReference>
<dbReference type="RefSeq" id="XP_030851571.1">
    <property type="nucleotide sequence ID" value="XM_030995711.1"/>
</dbReference>
<keyword evidence="5" id="KW-0479">Metal-binding</keyword>
<dbReference type="GO" id="GO:0004518">
    <property type="term" value="F:nuclease activity"/>
    <property type="evidence" value="ECO:0007669"/>
    <property type="project" value="UniProtKB-KW"/>
</dbReference>
<dbReference type="OrthoDB" id="6766673at2759"/>
<reference evidence="9" key="2">
    <citation type="submission" date="2021-01" db="UniProtKB">
        <authorList>
            <consortium name="EnsemblMetazoa"/>
        </authorList>
    </citation>
    <scope>IDENTIFICATION</scope>
</reference>
<evidence type="ECO:0000256" key="7">
    <source>
        <dbReference type="ARBA" id="ARBA00023242"/>
    </source>
</evidence>
<evidence type="ECO:0000256" key="5">
    <source>
        <dbReference type="ARBA" id="ARBA00022723"/>
    </source>
</evidence>
<keyword evidence="7" id="KW-0539">Nucleus</keyword>
<evidence type="ECO:0000256" key="2">
    <source>
        <dbReference type="ARBA" id="ARBA00004123"/>
    </source>
</evidence>
<evidence type="ECO:0000259" key="8">
    <source>
        <dbReference type="Pfam" id="PF13359"/>
    </source>
</evidence>